<dbReference type="Proteomes" id="UP000650524">
    <property type="component" value="Unassembled WGS sequence"/>
</dbReference>
<evidence type="ECO:0000259" key="3">
    <source>
        <dbReference type="SMART" id="SM00903"/>
    </source>
</evidence>
<dbReference type="InterPro" id="IPR050268">
    <property type="entry name" value="NADH-dep_flavin_reductase"/>
</dbReference>
<protein>
    <submittedName>
        <fullName evidence="4">Flavin reductase</fullName>
    </submittedName>
</protein>
<organism evidence="4 5">
    <name type="scientific">Candidatus Desulfacyla euxinica</name>
    <dbReference type="NCBI Taxonomy" id="2841693"/>
    <lineage>
        <taxon>Bacteria</taxon>
        <taxon>Deltaproteobacteria</taxon>
        <taxon>Candidatus Desulfacyla</taxon>
    </lineage>
</organism>
<dbReference type="InterPro" id="IPR002563">
    <property type="entry name" value="Flavin_Rdtase-like_dom"/>
</dbReference>
<dbReference type="GO" id="GO:0042602">
    <property type="term" value="F:riboflavin reductase (NADPH) activity"/>
    <property type="evidence" value="ECO:0007669"/>
    <property type="project" value="TreeGrafter"/>
</dbReference>
<accession>A0A8J6T4Y8</accession>
<dbReference type="InterPro" id="IPR012349">
    <property type="entry name" value="Split_barrel_FMN-bd"/>
</dbReference>
<dbReference type="SUPFAM" id="SSF50475">
    <property type="entry name" value="FMN-binding split barrel"/>
    <property type="match status" value="1"/>
</dbReference>
<proteinExistence type="inferred from homology"/>
<comment type="similarity">
    <text evidence="1">Belongs to the non-flavoprotein flavin reductase family.</text>
</comment>
<sequence length="120" mass="13195">SRVSRNPPMVMVSIGHKSYTNELIKKAGYFVVNSLAKGQQEMGKHFGFTSGRDTDKFKDIEYIEGKSGAPILKEAASYLECRLSDTLVAGDHTLFIGMVIGGGILDSSKSPLVFQRNDFF</sequence>
<comment type="caution">
    <text evidence="4">The sequence shown here is derived from an EMBL/GenBank/DDBJ whole genome shotgun (WGS) entry which is preliminary data.</text>
</comment>
<dbReference type="PANTHER" id="PTHR30466:SF11">
    <property type="entry name" value="FLAVIN-DEPENDENT MONOOXYGENASE, REDUCTASE SUBUNIT HSAB"/>
    <property type="match status" value="1"/>
</dbReference>
<feature type="non-terminal residue" evidence="4">
    <location>
        <position position="1"/>
    </location>
</feature>
<dbReference type="Gene3D" id="2.30.110.10">
    <property type="entry name" value="Electron Transport, Fmn-binding Protein, Chain A"/>
    <property type="match status" value="1"/>
</dbReference>
<keyword evidence="2" id="KW-0560">Oxidoreductase</keyword>
<feature type="domain" description="Flavin reductase like" evidence="3">
    <location>
        <begin position="1"/>
        <end position="118"/>
    </location>
</feature>
<reference evidence="4 5" key="1">
    <citation type="submission" date="2020-08" db="EMBL/GenBank/DDBJ databases">
        <title>Bridging the membrane lipid divide: bacteria of the FCB group superphylum have the potential to synthesize archaeal ether lipids.</title>
        <authorList>
            <person name="Villanueva L."/>
            <person name="Von Meijenfeldt F.A.B."/>
            <person name="Westbye A.B."/>
            <person name="Yadav S."/>
            <person name="Hopmans E.C."/>
            <person name="Dutilh B.E."/>
            <person name="Sinninghe Damste J.S."/>
        </authorList>
    </citation>
    <scope>NUCLEOTIDE SEQUENCE [LARGE SCALE GENOMIC DNA]</scope>
    <source>
        <strain evidence="4">NIOZ-UU27</strain>
    </source>
</reference>
<name>A0A8J6T4Y8_9DELT</name>
<dbReference type="Pfam" id="PF01613">
    <property type="entry name" value="Flavin_Reduct"/>
    <property type="match status" value="1"/>
</dbReference>
<evidence type="ECO:0000313" key="4">
    <source>
        <dbReference type="EMBL" id="MBC8176151.1"/>
    </source>
</evidence>
<evidence type="ECO:0000313" key="5">
    <source>
        <dbReference type="Proteomes" id="UP000650524"/>
    </source>
</evidence>
<dbReference type="PANTHER" id="PTHR30466">
    <property type="entry name" value="FLAVIN REDUCTASE"/>
    <property type="match status" value="1"/>
</dbReference>
<dbReference type="GO" id="GO:0010181">
    <property type="term" value="F:FMN binding"/>
    <property type="evidence" value="ECO:0007669"/>
    <property type="project" value="InterPro"/>
</dbReference>
<gene>
    <name evidence="4" type="ORF">H8E19_02000</name>
</gene>
<dbReference type="SMART" id="SM00903">
    <property type="entry name" value="Flavin_Reduct"/>
    <property type="match status" value="1"/>
</dbReference>
<evidence type="ECO:0000256" key="1">
    <source>
        <dbReference type="ARBA" id="ARBA00008898"/>
    </source>
</evidence>
<dbReference type="AlphaFoldDB" id="A0A8J6T4Y8"/>
<dbReference type="EMBL" id="JACNJD010000100">
    <property type="protein sequence ID" value="MBC8176151.1"/>
    <property type="molecule type" value="Genomic_DNA"/>
</dbReference>
<evidence type="ECO:0000256" key="2">
    <source>
        <dbReference type="ARBA" id="ARBA00023002"/>
    </source>
</evidence>